<sequence length="42" mass="4562">MHPAIVHLASQNNLNGDENITGLDMGTANILALQEVFQTPWS</sequence>
<evidence type="ECO:0000313" key="1">
    <source>
        <dbReference type="EMBL" id="KMP02002.1"/>
    </source>
</evidence>
<reference evidence="2" key="1">
    <citation type="journal article" date="2010" name="Genome Res.">
        <title>Population genomic sequencing of Coccidioides fungi reveals recent hybridization and transposon control.</title>
        <authorList>
            <person name="Neafsey D.E."/>
            <person name="Barker B.M."/>
            <person name="Sharpton T.J."/>
            <person name="Stajich J.E."/>
            <person name="Park D.J."/>
            <person name="Whiston E."/>
            <person name="Hung C.-Y."/>
            <person name="McMahan C."/>
            <person name="White J."/>
            <person name="Sykes S."/>
            <person name="Heiman D."/>
            <person name="Young S."/>
            <person name="Zeng Q."/>
            <person name="Abouelleil A."/>
            <person name="Aftuck L."/>
            <person name="Bessette D."/>
            <person name="Brown A."/>
            <person name="FitzGerald M."/>
            <person name="Lui A."/>
            <person name="Macdonald J.P."/>
            <person name="Priest M."/>
            <person name="Orbach M.J."/>
            <person name="Galgiani J.N."/>
            <person name="Kirkland T.N."/>
            <person name="Cole G.T."/>
            <person name="Birren B.W."/>
            <person name="Henn M.R."/>
            <person name="Taylor J.W."/>
            <person name="Rounsley S.D."/>
        </authorList>
    </citation>
    <scope>NUCLEOTIDE SEQUENCE [LARGE SCALE GENOMIC DNA]</scope>
    <source>
        <strain evidence="2">RMSCC 2394</strain>
    </source>
</reference>
<dbReference type="Proteomes" id="UP000054565">
    <property type="component" value="Unassembled WGS sequence"/>
</dbReference>
<name>A0A0J7AXA5_COCIT</name>
<evidence type="ECO:0000313" key="2">
    <source>
        <dbReference type="Proteomes" id="UP000054565"/>
    </source>
</evidence>
<protein>
    <submittedName>
        <fullName evidence="1">Uncharacterized protein</fullName>
    </submittedName>
</protein>
<organism evidence="1 2">
    <name type="scientific">Coccidioides immitis RMSCC 2394</name>
    <dbReference type="NCBI Taxonomy" id="404692"/>
    <lineage>
        <taxon>Eukaryota</taxon>
        <taxon>Fungi</taxon>
        <taxon>Dikarya</taxon>
        <taxon>Ascomycota</taxon>
        <taxon>Pezizomycotina</taxon>
        <taxon>Eurotiomycetes</taxon>
        <taxon>Eurotiomycetidae</taxon>
        <taxon>Onygenales</taxon>
        <taxon>Onygenaceae</taxon>
        <taxon>Coccidioides</taxon>
    </lineage>
</organism>
<accession>A0A0J7AXA5</accession>
<dbReference type="EMBL" id="DS028093">
    <property type="protein sequence ID" value="KMP02002.1"/>
    <property type="molecule type" value="Genomic_DNA"/>
</dbReference>
<proteinExistence type="predicted"/>
<dbReference type="AlphaFoldDB" id="A0A0J7AXA5"/>
<gene>
    <name evidence="1" type="ORF">CIRG_02141</name>
</gene>